<proteinExistence type="inferred from homology"/>
<evidence type="ECO:0000313" key="10">
    <source>
        <dbReference type="Proteomes" id="UP000823046"/>
    </source>
</evidence>
<dbReference type="NCBIfam" id="TIGR00231">
    <property type="entry name" value="small_GTP"/>
    <property type="match status" value="1"/>
</dbReference>
<dbReference type="Gene3D" id="2.40.30.10">
    <property type="entry name" value="Translation factors"/>
    <property type="match status" value="1"/>
</dbReference>
<evidence type="ECO:0000256" key="6">
    <source>
        <dbReference type="SAM" id="Coils"/>
    </source>
</evidence>
<dbReference type="PANTHER" id="PTHR43381">
    <property type="entry name" value="TRANSLATION INITIATION FACTOR IF-2-RELATED"/>
    <property type="match status" value="1"/>
</dbReference>
<dbReference type="GO" id="GO:0003743">
    <property type="term" value="F:translation initiation factor activity"/>
    <property type="evidence" value="ECO:0007669"/>
    <property type="project" value="UniProtKB-KW"/>
</dbReference>
<dbReference type="InterPro" id="IPR015760">
    <property type="entry name" value="TIF_IF2"/>
</dbReference>
<dbReference type="EMBL" id="JADAQX010000241">
    <property type="protein sequence ID" value="KAF8821071.1"/>
    <property type="molecule type" value="Genomic_DNA"/>
</dbReference>
<evidence type="ECO:0000313" key="9">
    <source>
        <dbReference type="EMBL" id="KAF8821071.1"/>
    </source>
</evidence>
<name>A0ABQ7JAR5_9APIC</name>
<dbReference type="CDD" id="cd03703">
    <property type="entry name" value="aeIF5B_II"/>
    <property type="match status" value="1"/>
</dbReference>
<evidence type="ECO:0000256" key="5">
    <source>
        <dbReference type="ARBA" id="ARBA00023134"/>
    </source>
</evidence>
<dbReference type="Gene3D" id="3.40.50.300">
    <property type="entry name" value="P-loop containing nucleotide triphosphate hydrolases"/>
    <property type="match status" value="1"/>
</dbReference>
<feature type="compositionally biased region" description="Basic residues" evidence="7">
    <location>
        <begin position="99"/>
        <end position="110"/>
    </location>
</feature>
<feature type="compositionally biased region" description="Basic and acidic residues" evidence="7">
    <location>
        <begin position="117"/>
        <end position="129"/>
    </location>
</feature>
<feature type="coiled-coil region" evidence="6">
    <location>
        <begin position="681"/>
        <end position="708"/>
    </location>
</feature>
<feature type="compositionally biased region" description="Basic residues" evidence="7">
    <location>
        <begin position="1"/>
        <end position="12"/>
    </location>
</feature>
<keyword evidence="5" id="KW-0342">GTP-binding</keyword>
<feature type="domain" description="Tr-type G" evidence="8">
    <location>
        <begin position="370"/>
        <end position="586"/>
    </location>
</feature>
<dbReference type="InterPro" id="IPR036925">
    <property type="entry name" value="TIF_IF2_dom3_sf"/>
</dbReference>
<dbReference type="Gene3D" id="3.40.50.10050">
    <property type="entry name" value="Translation initiation factor IF- 2, domain 3"/>
    <property type="match status" value="1"/>
</dbReference>
<dbReference type="PROSITE" id="PS51722">
    <property type="entry name" value="G_TR_2"/>
    <property type="match status" value="1"/>
</dbReference>
<keyword evidence="3" id="KW-0547">Nucleotide-binding</keyword>
<evidence type="ECO:0000256" key="3">
    <source>
        <dbReference type="ARBA" id="ARBA00022741"/>
    </source>
</evidence>
<dbReference type="InterPro" id="IPR000795">
    <property type="entry name" value="T_Tr_GTP-bd_dom"/>
</dbReference>
<dbReference type="InterPro" id="IPR005225">
    <property type="entry name" value="Small_GTP-bd"/>
</dbReference>
<reference evidence="9 10" key="1">
    <citation type="journal article" date="2020" name="bioRxiv">
        <title>Metabolic contributions of an alphaproteobacterial endosymbiont in the apicomplexan Cardiosporidium cionae.</title>
        <authorList>
            <person name="Hunter E.S."/>
            <person name="Paight C.J."/>
            <person name="Lane C.E."/>
        </authorList>
    </citation>
    <scope>NUCLEOTIDE SEQUENCE [LARGE SCALE GENOMIC DNA]</scope>
    <source>
        <strain evidence="9">ESH_2018</strain>
    </source>
</reference>
<dbReference type="CDD" id="cd01887">
    <property type="entry name" value="IF2_eIF5B"/>
    <property type="match status" value="1"/>
</dbReference>
<feature type="compositionally biased region" description="Low complexity" evidence="7">
    <location>
        <begin position="17"/>
        <end position="29"/>
    </location>
</feature>
<dbReference type="SUPFAM" id="SSF52156">
    <property type="entry name" value="Initiation factor IF2/eIF5b, domain 3"/>
    <property type="match status" value="1"/>
</dbReference>
<keyword evidence="4" id="KW-0648">Protein biosynthesis</keyword>
<dbReference type="Proteomes" id="UP000823046">
    <property type="component" value="Unassembled WGS sequence"/>
</dbReference>
<keyword evidence="10" id="KW-1185">Reference proteome</keyword>
<protein>
    <submittedName>
        <fullName evidence="9">Translation initiation factor IF-2</fullName>
    </submittedName>
</protein>
<sequence>MTQKKGKKKTVKRNAEANEASGSASELTALTATADEAAVLPIKELTETSTELSQDVVKLTTLPSMVEGEEKEGPPEEGEGMEEDETKEGEEIEMSEKTRKNRLKKLKKKQSQQAKQADPEAKANKDQQPKKAPLSAMARAALERLQLMKAQEEARRLEEEKIRLAEEERERKFEEEQRLLQEERERKRLVKLEKKELLRAENKLLSQKDKSQQEKNKVYIDQLRSMGLLPQLPEGEEKAKRKIVAERIKRKKPLMDTLLMEMALESSSPSSVEPTVEISMKNPSTEETLPIDVLENWEDILAEVDILDETQSPDISSSLLQKVFSSKSQREKIASPSLSSDSSLTSPSLLPVSTSSKVAVKQKSTDIPNLRSPVCCILGHVDTGKTKLLDKIRKTDVQDNEAGGITQQIGATFFPKDTLTEQCIKIDSSLEMHMPGLLIIDTPGHESFNNLRARGSSLCDIAILVVDIMHGLEPQTKESLGLLKGRNCPFVIALNKVDRLYGWKSSEWMPFRETMTMQPSFCQDEFEKRLDESIIQLKEEGINCDLYWKNNDIRHTVSIVPTSALTGEGLSDLLYLVVYLTQTIMTKSLIRQEALQCTILEVKNIDGLGITIDVILLNGILHEGDTIVVCGMSGPIVSTIRALLTPQPLKELRIKSEYIHHVEMEAAMGIKISAPGLDEAVAGTSLLVAEETEDIEELKEEVMEDMVDIFKSVDRSGCGVYVMASTLGSLEALLQFLKGSKIPVFGVNIGM</sequence>
<organism evidence="9 10">
    <name type="scientific">Cardiosporidium cionae</name>
    <dbReference type="NCBI Taxonomy" id="476202"/>
    <lineage>
        <taxon>Eukaryota</taxon>
        <taxon>Sar</taxon>
        <taxon>Alveolata</taxon>
        <taxon>Apicomplexa</taxon>
        <taxon>Aconoidasida</taxon>
        <taxon>Nephromycida</taxon>
        <taxon>Cardiosporidium</taxon>
    </lineage>
</organism>
<dbReference type="PRINTS" id="PR00315">
    <property type="entry name" value="ELONGATNFCT"/>
</dbReference>
<gene>
    <name evidence="9" type="ORF">IE077_000356</name>
</gene>
<dbReference type="InterPro" id="IPR027417">
    <property type="entry name" value="P-loop_NTPase"/>
</dbReference>
<comment type="similarity">
    <text evidence="1">Belongs to the TRAFAC class translation factor GTPase superfamily. Classic translation factor GTPase family. IF-2 subfamily.</text>
</comment>
<keyword evidence="6" id="KW-0175">Coiled coil</keyword>
<evidence type="ECO:0000256" key="1">
    <source>
        <dbReference type="ARBA" id="ARBA00007733"/>
    </source>
</evidence>
<feature type="region of interest" description="Disordered" evidence="7">
    <location>
        <begin position="46"/>
        <end position="139"/>
    </location>
</feature>
<comment type="caution">
    <text evidence="9">The sequence shown here is derived from an EMBL/GenBank/DDBJ whole genome shotgun (WGS) entry which is preliminary data.</text>
</comment>
<dbReference type="Pfam" id="PF00009">
    <property type="entry name" value="GTP_EFTU"/>
    <property type="match status" value="1"/>
</dbReference>
<evidence type="ECO:0000256" key="7">
    <source>
        <dbReference type="SAM" id="MobiDB-lite"/>
    </source>
</evidence>
<feature type="region of interest" description="Disordered" evidence="7">
    <location>
        <begin position="1"/>
        <end position="29"/>
    </location>
</feature>
<dbReference type="PANTHER" id="PTHR43381:SF4">
    <property type="entry name" value="EUKARYOTIC TRANSLATION INITIATION FACTOR 5B"/>
    <property type="match status" value="1"/>
</dbReference>
<dbReference type="SUPFAM" id="SSF52540">
    <property type="entry name" value="P-loop containing nucleoside triphosphate hydrolases"/>
    <property type="match status" value="1"/>
</dbReference>
<keyword evidence="2 9" id="KW-0396">Initiation factor</keyword>
<evidence type="ECO:0000259" key="8">
    <source>
        <dbReference type="PROSITE" id="PS51722"/>
    </source>
</evidence>
<feature type="compositionally biased region" description="Acidic residues" evidence="7">
    <location>
        <begin position="67"/>
        <end position="93"/>
    </location>
</feature>
<accession>A0ABQ7JAR5</accession>
<evidence type="ECO:0000256" key="2">
    <source>
        <dbReference type="ARBA" id="ARBA00022540"/>
    </source>
</evidence>
<feature type="coiled-coil region" evidence="6">
    <location>
        <begin position="140"/>
        <end position="217"/>
    </location>
</feature>
<evidence type="ECO:0000256" key="4">
    <source>
        <dbReference type="ARBA" id="ARBA00022917"/>
    </source>
</evidence>